<feature type="region of interest" description="Disordered" evidence="1">
    <location>
        <begin position="48"/>
        <end position="92"/>
    </location>
</feature>
<organism evidence="3 4">
    <name type="scientific">Prosthecobacter fluviatilis</name>
    <dbReference type="NCBI Taxonomy" id="445931"/>
    <lineage>
        <taxon>Bacteria</taxon>
        <taxon>Pseudomonadati</taxon>
        <taxon>Verrucomicrobiota</taxon>
        <taxon>Verrucomicrobiia</taxon>
        <taxon>Verrucomicrobiales</taxon>
        <taxon>Verrucomicrobiaceae</taxon>
        <taxon>Prosthecobacter</taxon>
    </lineage>
</organism>
<gene>
    <name evidence="3" type="ORF">ACFQDI_02900</name>
</gene>
<keyword evidence="2" id="KW-1133">Transmembrane helix</keyword>
<proteinExistence type="predicted"/>
<dbReference type="RefSeq" id="WP_377163218.1">
    <property type="nucleotide sequence ID" value="NZ_JBHSMQ010000001.1"/>
</dbReference>
<keyword evidence="4" id="KW-1185">Reference proteome</keyword>
<feature type="transmembrane region" description="Helical" evidence="2">
    <location>
        <begin position="314"/>
        <end position="336"/>
    </location>
</feature>
<comment type="caution">
    <text evidence="3">The sequence shown here is derived from an EMBL/GenBank/DDBJ whole genome shotgun (WGS) entry which is preliminary data.</text>
</comment>
<keyword evidence="2" id="KW-0812">Transmembrane</keyword>
<evidence type="ECO:0000313" key="3">
    <source>
        <dbReference type="EMBL" id="MFC5453794.1"/>
    </source>
</evidence>
<evidence type="ECO:0000256" key="1">
    <source>
        <dbReference type="SAM" id="MobiDB-lite"/>
    </source>
</evidence>
<feature type="transmembrane region" description="Helical" evidence="2">
    <location>
        <begin position="284"/>
        <end position="302"/>
    </location>
</feature>
<dbReference type="Proteomes" id="UP001596052">
    <property type="component" value="Unassembled WGS sequence"/>
</dbReference>
<reference evidence="4" key="1">
    <citation type="journal article" date="2019" name="Int. J. Syst. Evol. Microbiol.">
        <title>The Global Catalogue of Microorganisms (GCM) 10K type strain sequencing project: providing services to taxonomists for standard genome sequencing and annotation.</title>
        <authorList>
            <consortium name="The Broad Institute Genomics Platform"/>
            <consortium name="The Broad Institute Genome Sequencing Center for Infectious Disease"/>
            <person name="Wu L."/>
            <person name="Ma J."/>
        </authorList>
    </citation>
    <scope>NUCLEOTIDE SEQUENCE [LARGE SCALE GENOMIC DNA]</scope>
    <source>
        <strain evidence="4">CGMCC 4.1469</strain>
    </source>
</reference>
<evidence type="ECO:0000256" key="2">
    <source>
        <dbReference type="SAM" id="Phobius"/>
    </source>
</evidence>
<sequence>MSKRPLSSLWSRFISAVILVVSAGTAFDMRAQDTIRIGPLKPLETLPSLAPASPAVPQTAPVPAQMPPPPAAKPEPKPESPPPAAPPPLPTASSFTITGPVAQAYLYIETYQTRVEVLFDAATVLKWLSPEASLPESLPADQQKQVVDTMASRAADWCALSVGDQALPVPLPLVAVVKGLPGNTLPLKEGEPVAVNQMLVGFIWEFATPPGPEEMNVTWKGWMNGLTNLPIRVFFGPMSETRLSESGEIHSSIKTFRWRNQGRMPRPAPLAVVPKIPQPKPLRLPLGGILWVVTGLCFYIYLKVKEHRLPGGSLPYFFVWLLGAVLMSQLLVVPVYTEPDAPAVTQVEEAQEIVSPLLRNVYRAFDHHAESDVYDVLARSVDGELLRKLYLETIQALTLDGREGTRVTIAEFSATVDKVEAAPTGEGFVADCNWMARGIVGHWGHSHPRVNIYNARITITPVKEEWKLTGLEVQEVRRL</sequence>
<keyword evidence="2" id="KW-0472">Membrane</keyword>
<accession>A0ABW0KKF1</accession>
<evidence type="ECO:0000313" key="4">
    <source>
        <dbReference type="Proteomes" id="UP001596052"/>
    </source>
</evidence>
<feature type="compositionally biased region" description="Low complexity" evidence="1">
    <location>
        <begin position="48"/>
        <end position="63"/>
    </location>
</feature>
<name>A0ABW0KKF1_9BACT</name>
<feature type="compositionally biased region" description="Pro residues" evidence="1">
    <location>
        <begin position="64"/>
        <end position="90"/>
    </location>
</feature>
<protein>
    <submittedName>
        <fullName evidence="3">Uncharacterized protein</fullName>
    </submittedName>
</protein>
<dbReference type="EMBL" id="JBHSMQ010000001">
    <property type="protein sequence ID" value="MFC5453794.1"/>
    <property type="molecule type" value="Genomic_DNA"/>
</dbReference>